<dbReference type="Pfam" id="PF12937">
    <property type="entry name" value="F-box-like"/>
    <property type="match status" value="1"/>
</dbReference>
<evidence type="ECO:0000259" key="1">
    <source>
        <dbReference type="PROSITE" id="PS50181"/>
    </source>
</evidence>
<dbReference type="InterPro" id="IPR036047">
    <property type="entry name" value="F-box-like_dom_sf"/>
</dbReference>
<reference evidence="3" key="1">
    <citation type="submission" date="2024-06" db="EMBL/GenBank/DDBJ databases">
        <authorList>
            <person name="Ryan C."/>
        </authorList>
    </citation>
    <scope>NUCLEOTIDE SEQUENCE [LARGE SCALE GENOMIC DNA]</scope>
</reference>
<name>A0ABC9D8K0_9POAL</name>
<dbReference type="CDD" id="cd22157">
    <property type="entry name" value="F-box_AtFBW1-like"/>
    <property type="match status" value="1"/>
</dbReference>
<dbReference type="InterPro" id="IPR017451">
    <property type="entry name" value="F-box-assoc_interact_dom"/>
</dbReference>
<reference evidence="2 3" key="2">
    <citation type="submission" date="2024-10" db="EMBL/GenBank/DDBJ databases">
        <authorList>
            <person name="Ryan C."/>
        </authorList>
    </citation>
    <scope>NUCLEOTIDE SEQUENCE [LARGE SCALE GENOMIC DNA]</scope>
</reference>
<dbReference type="PANTHER" id="PTHR31672:SF2">
    <property type="entry name" value="F-BOX DOMAIN-CONTAINING PROTEIN"/>
    <property type="match status" value="1"/>
</dbReference>
<dbReference type="InterPro" id="IPR013187">
    <property type="entry name" value="F-box-assoc_dom_typ3"/>
</dbReference>
<dbReference type="Proteomes" id="UP001497457">
    <property type="component" value="Chromosome 31b"/>
</dbReference>
<dbReference type="Gene3D" id="1.20.1280.50">
    <property type="match status" value="1"/>
</dbReference>
<sequence length="381" mass="44325">MTMPGGRQSRSPDSLAGFPEEILLEILVRLPAKSVLRCRAVCRLWRRLTTDPDFLVAHHRHQPALPLISSIGGTDDNQYYSLEAIHLQKAERQPVLWPRRCRFGASCDGLVIIGDYICNPTTRQWAPLGPRKVYFDHVIGLYRHQPSGEYRVLLWRQSNVASIEYCPNDYCVHTVGSKKPRCITCSIELVDEELRIALSGMALDIRGMPVHLHGNLLVHWKKRWNVRYHKILVFNTVAESFRQMRPPAVNPQHAMQLFDMGRKLAASCSKFSFIDMRIFALQDYENEVWSFQYRVKLPEMEIRKFQEQGDWLAKIVSEEGDLLVICFGWLLHYDRKGNLLAKFKYDDDLPVVTPYRLKESLIQHTFFQKKWNNPPSPFMPC</sequence>
<accession>A0ABC9D8K0</accession>
<dbReference type="SMART" id="SM00256">
    <property type="entry name" value="FBOX"/>
    <property type="match status" value="1"/>
</dbReference>
<dbReference type="PANTHER" id="PTHR31672">
    <property type="entry name" value="BNACNNG10540D PROTEIN"/>
    <property type="match status" value="1"/>
</dbReference>
<feature type="domain" description="F-box" evidence="1">
    <location>
        <begin position="12"/>
        <end position="59"/>
    </location>
</feature>
<dbReference type="EMBL" id="OZ075141">
    <property type="protein sequence ID" value="CAL5033512.1"/>
    <property type="molecule type" value="Genomic_DNA"/>
</dbReference>
<keyword evidence="3" id="KW-1185">Reference proteome</keyword>
<dbReference type="SUPFAM" id="SSF81383">
    <property type="entry name" value="F-box domain"/>
    <property type="match status" value="1"/>
</dbReference>
<protein>
    <recommendedName>
        <fullName evidence="1">F-box domain-containing protein</fullName>
    </recommendedName>
</protein>
<evidence type="ECO:0000313" key="3">
    <source>
        <dbReference type="Proteomes" id="UP001497457"/>
    </source>
</evidence>
<dbReference type="NCBIfam" id="TIGR01640">
    <property type="entry name" value="F_box_assoc_1"/>
    <property type="match status" value="1"/>
</dbReference>
<dbReference type="AlphaFoldDB" id="A0ABC9D8K0"/>
<dbReference type="PROSITE" id="PS50181">
    <property type="entry name" value="FBOX"/>
    <property type="match status" value="1"/>
</dbReference>
<proteinExistence type="predicted"/>
<gene>
    <name evidence="2" type="ORF">URODEC1_LOCUS82697</name>
</gene>
<organism evidence="2 3">
    <name type="scientific">Urochloa decumbens</name>
    <dbReference type="NCBI Taxonomy" id="240449"/>
    <lineage>
        <taxon>Eukaryota</taxon>
        <taxon>Viridiplantae</taxon>
        <taxon>Streptophyta</taxon>
        <taxon>Embryophyta</taxon>
        <taxon>Tracheophyta</taxon>
        <taxon>Spermatophyta</taxon>
        <taxon>Magnoliopsida</taxon>
        <taxon>Liliopsida</taxon>
        <taxon>Poales</taxon>
        <taxon>Poaceae</taxon>
        <taxon>PACMAD clade</taxon>
        <taxon>Panicoideae</taxon>
        <taxon>Panicodae</taxon>
        <taxon>Paniceae</taxon>
        <taxon>Melinidinae</taxon>
        <taxon>Urochloa</taxon>
    </lineage>
</organism>
<dbReference type="InterPro" id="IPR050796">
    <property type="entry name" value="SCF_F-box_component"/>
</dbReference>
<dbReference type="InterPro" id="IPR001810">
    <property type="entry name" value="F-box_dom"/>
</dbReference>
<evidence type="ECO:0000313" key="2">
    <source>
        <dbReference type="EMBL" id="CAL5033512.1"/>
    </source>
</evidence>
<dbReference type="Pfam" id="PF08268">
    <property type="entry name" value="FBA_3"/>
    <property type="match status" value="1"/>
</dbReference>